<evidence type="ECO:0000313" key="3">
    <source>
        <dbReference type="Proteomes" id="UP001385951"/>
    </source>
</evidence>
<feature type="compositionally biased region" description="Acidic residues" evidence="1">
    <location>
        <begin position="123"/>
        <end position="137"/>
    </location>
</feature>
<name>A0AAW0FGT4_9APHY</name>
<accession>A0AAW0FGT4</accession>
<feature type="region of interest" description="Disordered" evidence="1">
    <location>
        <begin position="117"/>
        <end position="145"/>
    </location>
</feature>
<dbReference type="Proteomes" id="UP001385951">
    <property type="component" value="Unassembled WGS sequence"/>
</dbReference>
<organism evidence="2 3">
    <name type="scientific">Cerrena zonata</name>
    <dbReference type="NCBI Taxonomy" id="2478898"/>
    <lineage>
        <taxon>Eukaryota</taxon>
        <taxon>Fungi</taxon>
        <taxon>Dikarya</taxon>
        <taxon>Basidiomycota</taxon>
        <taxon>Agaricomycotina</taxon>
        <taxon>Agaricomycetes</taxon>
        <taxon>Polyporales</taxon>
        <taxon>Cerrenaceae</taxon>
        <taxon>Cerrena</taxon>
    </lineage>
</organism>
<dbReference type="AlphaFoldDB" id="A0AAW0FGT4"/>
<evidence type="ECO:0000313" key="2">
    <source>
        <dbReference type="EMBL" id="KAK7676773.1"/>
    </source>
</evidence>
<comment type="caution">
    <text evidence="2">The sequence shown here is derived from an EMBL/GenBank/DDBJ whole genome shotgun (WGS) entry which is preliminary data.</text>
</comment>
<protein>
    <submittedName>
        <fullName evidence="2">Uncharacterized protein</fullName>
    </submittedName>
</protein>
<evidence type="ECO:0000256" key="1">
    <source>
        <dbReference type="SAM" id="MobiDB-lite"/>
    </source>
</evidence>
<dbReference type="EMBL" id="JASBNA010000104">
    <property type="protein sequence ID" value="KAK7676773.1"/>
    <property type="molecule type" value="Genomic_DNA"/>
</dbReference>
<sequence length="219" mass="25109">MSMYHTIMHEKYMQQPHLSILSHLIAMSHFVLVQDDDCHLHDPTPEDRGMVITNRRRRLTPEGVLVRAGLLQRARQGEKITTAAKREVLHAIQSTINCEWYKMKLLTKWLKRKLSSSTSITDQGEDEEEEEEQEQAETDTILGSPTTTACDDVVEQCILFCDENDVYWPEPSTSHFIMEAEAAYDNVDLTLEPVYSWSTGYPPQNEPYLIFSSPPGSAY</sequence>
<gene>
    <name evidence="2" type="ORF">QCA50_020241</name>
</gene>
<reference evidence="2 3" key="1">
    <citation type="submission" date="2022-09" db="EMBL/GenBank/DDBJ databases">
        <authorList>
            <person name="Palmer J.M."/>
        </authorList>
    </citation>
    <scope>NUCLEOTIDE SEQUENCE [LARGE SCALE GENOMIC DNA]</scope>
    <source>
        <strain evidence="2 3">DSM 7382</strain>
    </source>
</reference>
<keyword evidence="3" id="KW-1185">Reference proteome</keyword>
<proteinExistence type="predicted"/>